<keyword evidence="2" id="KW-1185">Reference proteome</keyword>
<dbReference type="OrthoDB" id="1255253at2"/>
<dbReference type="Proteomes" id="UP000251402">
    <property type="component" value="Chromosome"/>
</dbReference>
<organism evidence="1 2">
    <name type="scientific">Mucilaginibacter rubeus</name>
    <dbReference type="NCBI Taxonomy" id="2027860"/>
    <lineage>
        <taxon>Bacteria</taxon>
        <taxon>Pseudomonadati</taxon>
        <taxon>Bacteroidota</taxon>
        <taxon>Sphingobacteriia</taxon>
        <taxon>Sphingobacteriales</taxon>
        <taxon>Sphingobacteriaceae</taxon>
        <taxon>Mucilaginibacter</taxon>
    </lineage>
</organism>
<evidence type="ECO:0000313" key="2">
    <source>
        <dbReference type="Proteomes" id="UP000251402"/>
    </source>
</evidence>
<dbReference type="InterPro" id="IPR045390">
    <property type="entry name" value="ABC-3C_MC3"/>
</dbReference>
<gene>
    <name evidence="1" type="ORF">DEO27_020935</name>
</gene>
<reference evidence="1" key="1">
    <citation type="submission" date="2019-08" db="EMBL/GenBank/DDBJ databases">
        <title>Comparative genome analysis confer to the adaptation heavy metal polluted environment.</title>
        <authorList>
            <person name="Li Y."/>
        </authorList>
    </citation>
    <scope>NUCLEOTIDE SEQUENCE [LARGE SCALE GENOMIC DNA]</scope>
    <source>
        <strain evidence="1">P1</strain>
    </source>
</reference>
<dbReference type="EMBL" id="CP043450">
    <property type="protein sequence ID" value="QEM12377.1"/>
    <property type="molecule type" value="Genomic_DNA"/>
</dbReference>
<dbReference type="RefSeq" id="WP_112575099.1">
    <property type="nucleotide sequence ID" value="NZ_CP043450.1"/>
</dbReference>
<proteinExistence type="predicted"/>
<protein>
    <submittedName>
        <fullName evidence="1">Uncharacterized protein</fullName>
    </submittedName>
</protein>
<accession>A0A5C1I2B2</accession>
<sequence>MSIGIYNEFDIVQNKVLGFHGLYEFLKEFTESNKGIGPKIHYLFPVLPILFNEESAAVIYSKNLKPGSFIKVLSEKSDIFSTLQIKMQDQSVHTLHCINLGIKCGLIGYDPESTRVFIQAKKNPGIQLSADYQKILFAAKRLGAWFAKMSEEEILIYLNIRF</sequence>
<dbReference type="AlphaFoldDB" id="A0A5C1I2B2"/>
<dbReference type="KEGG" id="mrub:DEO27_020935"/>
<name>A0A5C1I2B2_9SPHI</name>
<evidence type="ECO:0000313" key="1">
    <source>
        <dbReference type="EMBL" id="QEM12377.1"/>
    </source>
</evidence>
<dbReference type="Pfam" id="PF20131">
    <property type="entry name" value="MC3"/>
    <property type="match status" value="1"/>
</dbReference>